<accession>A0A5N7CVB5</accession>
<evidence type="ECO:0000256" key="2">
    <source>
        <dbReference type="SAM" id="Phobius"/>
    </source>
</evidence>
<evidence type="ECO:0000256" key="1">
    <source>
        <dbReference type="SAM" id="MobiDB-lite"/>
    </source>
</evidence>
<keyword evidence="2" id="KW-1133">Transmembrane helix</keyword>
<dbReference type="AlphaFoldDB" id="A0A5N6I5B7"/>
<accession>A0A5N6I5B7</accession>
<sequence length="102" mass="11680">MSRHAQHMQQALKNAERNKKKRGQLISHPDDDMINPGIYLVVVFRPQDYCFASASASASTSISCLLSLVSFLIAWFLVTPQLFASHRPLLNFFYVLFFLFLL</sequence>
<dbReference type="EMBL" id="ML736867">
    <property type="protein sequence ID" value="KAE8398094.1"/>
    <property type="molecule type" value="Genomic_DNA"/>
</dbReference>
<feature type="region of interest" description="Disordered" evidence="1">
    <location>
        <begin position="1"/>
        <end position="29"/>
    </location>
</feature>
<name>A0A5N6I5B7_9EURO</name>
<evidence type="ECO:0000313" key="4">
    <source>
        <dbReference type="Proteomes" id="UP000325579"/>
    </source>
</evidence>
<keyword evidence="4" id="KW-1185">Reference proteome</keyword>
<keyword evidence="2" id="KW-0812">Transmembrane</keyword>
<keyword evidence="2" id="KW-0472">Membrane</keyword>
<gene>
    <name evidence="3" type="ORF">BDV37DRAFT_264154</name>
</gene>
<evidence type="ECO:0000313" key="3">
    <source>
        <dbReference type="EMBL" id="KAE8398094.1"/>
    </source>
</evidence>
<feature type="transmembrane region" description="Helical" evidence="2">
    <location>
        <begin position="54"/>
        <end position="78"/>
    </location>
</feature>
<dbReference type="GeneID" id="43668328"/>
<protein>
    <submittedName>
        <fullName evidence="3">Uncharacterized protein</fullName>
    </submittedName>
</protein>
<proteinExistence type="predicted"/>
<organism evidence="3 4">
    <name type="scientific">Aspergillus pseudonomiae</name>
    <dbReference type="NCBI Taxonomy" id="1506151"/>
    <lineage>
        <taxon>Eukaryota</taxon>
        <taxon>Fungi</taxon>
        <taxon>Dikarya</taxon>
        <taxon>Ascomycota</taxon>
        <taxon>Pezizomycotina</taxon>
        <taxon>Eurotiomycetes</taxon>
        <taxon>Eurotiomycetidae</taxon>
        <taxon>Eurotiales</taxon>
        <taxon>Aspergillaceae</taxon>
        <taxon>Aspergillus</taxon>
        <taxon>Aspergillus subgen. Circumdati</taxon>
    </lineage>
</organism>
<reference evidence="3 4" key="1">
    <citation type="submission" date="2019-04" db="EMBL/GenBank/DDBJ databases">
        <authorList>
            <consortium name="DOE Joint Genome Institute"/>
            <person name="Mondo S."/>
            <person name="Kjaerbolling I."/>
            <person name="Vesth T."/>
            <person name="Frisvad J.C."/>
            <person name="Nybo J.L."/>
            <person name="Theobald S."/>
            <person name="Kildgaard S."/>
            <person name="Isbrandt T."/>
            <person name="Kuo A."/>
            <person name="Sato A."/>
            <person name="Lyhne E.K."/>
            <person name="Kogle M.E."/>
            <person name="Wiebenga A."/>
            <person name="Kun R.S."/>
            <person name="Lubbers R.J."/>
            <person name="Makela M.R."/>
            <person name="Barry K."/>
            <person name="Chovatia M."/>
            <person name="Clum A."/>
            <person name="Daum C."/>
            <person name="Haridas S."/>
            <person name="He G."/>
            <person name="LaButti K."/>
            <person name="Lipzen A."/>
            <person name="Riley R."/>
            <person name="Salamov A."/>
            <person name="Simmons B.A."/>
            <person name="Magnuson J.K."/>
            <person name="Henrissat B."/>
            <person name="Mortensen U.H."/>
            <person name="Larsen T.O."/>
            <person name="Devries R.P."/>
            <person name="Grigoriev I.V."/>
            <person name="Machida M."/>
            <person name="Baker S.E."/>
            <person name="Andersen M.R."/>
            <person name="Cantor M.N."/>
            <person name="Hua S.X."/>
        </authorList>
    </citation>
    <scope>NUCLEOTIDE SEQUENCE [LARGE SCALE GENOMIC DNA]</scope>
    <source>
        <strain evidence="3 4">CBS 119388</strain>
    </source>
</reference>
<dbReference type="Proteomes" id="UP000325579">
    <property type="component" value="Unassembled WGS sequence"/>
</dbReference>
<dbReference type="RefSeq" id="XP_031935413.1">
    <property type="nucleotide sequence ID" value="XM_032083637.1"/>
</dbReference>